<dbReference type="InterPro" id="IPR027291">
    <property type="entry name" value="Glyco_hydro_38_N_sf"/>
</dbReference>
<name>A0ABV7JMM3_9SPHI</name>
<dbReference type="Gene3D" id="2.70.98.30">
    <property type="entry name" value="Golgi alpha-mannosidase II, domain 4"/>
    <property type="match status" value="1"/>
</dbReference>
<dbReference type="SUPFAM" id="SSF88713">
    <property type="entry name" value="Glycoside hydrolase/deacetylase"/>
    <property type="match status" value="1"/>
</dbReference>
<accession>A0ABV7JMM3</accession>
<comment type="caution">
    <text evidence="3">The sequence shown here is derived from an EMBL/GenBank/DDBJ whole genome shotgun (WGS) entry which is preliminary data.</text>
</comment>
<dbReference type="Pfam" id="PF01074">
    <property type="entry name" value="Glyco_hydro_38N"/>
    <property type="match status" value="1"/>
</dbReference>
<proteinExistence type="predicted"/>
<dbReference type="InterPro" id="IPR000602">
    <property type="entry name" value="Glyco_hydro_38_N"/>
</dbReference>
<dbReference type="InterPro" id="IPR011013">
    <property type="entry name" value="Gal_mutarotase_sf_dom"/>
</dbReference>
<dbReference type="PANTHER" id="PTHR46017:SF1">
    <property type="entry name" value="ALPHA-MANNOSIDASE 2C1"/>
    <property type="match status" value="1"/>
</dbReference>
<evidence type="ECO:0000313" key="4">
    <source>
        <dbReference type="Proteomes" id="UP001595526"/>
    </source>
</evidence>
<feature type="domain" description="Glycosyl hydrolase family 38 C-terminal" evidence="2">
    <location>
        <begin position="483"/>
        <end position="682"/>
    </location>
</feature>
<dbReference type="PANTHER" id="PTHR46017">
    <property type="entry name" value="ALPHA-MANNOSIDASE 2C1"/>
    <property type="match status" value="1"/>
</dbReference>
<dbReference type="InterPro" id="IPR011330">
    <property type="entry name" value="Glyco_hydro/deAcase_b/a-brl"/>
</dbReference>
<dbReference type="EMBL" id="JBHRTA010000030">
    <property type="protein sequence ID" value="MFC3198101.1"/>
    <property type="molecule type" value="Genomic_DNA"/>
</dbReference>
<dbReference type="InterPro" id="IPR013780">
    <property type="entry name" value="Glyco_hydro_b"/>
</dbReference>
<dbReference type="Gene3D" id="3.20.110.10">
    <property type="entry name" value="Glycoside hydrolase 38, N terminal domain"/>
    <property type="match status" value="1"/>
</dbReference>
<evidence type="ECO:0000313" key="3">
    <source>
        <dbReference type="EMBL" id="MFC3198101.1"/>
    </source>
</evidence>
<gene>
    <name evidence="3" type="ORF">ACFOET_10815</name>
</gene>
<feature type="domain" description="Glycoside hydrolase family 38 N-terminal" evidence="1">
    <location>
        <begin position="71"/>
        <end position="182"/>
    </location>
</feature>
<protein>
    <submittedName>
        <fullName evidence="3">Glycoside hydrolase family 38 C-terminal domain-containing protein</fullName>
    </submittedName>
</protein>
<sequence>MSIHNSAVAQDAYFIDGYHGGVYGHYPVGQTAFINKMLKQYPGWSVNMEVEPETWDVVKLRDPVAYEEFKKLFEDQSASTGRIEYINPTYAQSYFFATSGESNIRQFSYGIALLRKHFPSAVFTTYSAEEPCFTSSLPYILKSFGFKYASTKNPNTMWGGYTRAFGGELVNWIGPDGTAIPTVPRYAIEDLQPGSTWQSIAWFNSKEYIQKSLNAGIRNPVGMCIQDAAWSQGWAKGPWLGQDTTQFYTPTHYTTWRNYIANYSIGTPDEDWHFTQEDVLTSLVWGSEVMNTLAQEIRGAENTIVQAEKMAAFGSLVGNMQWPKRLIDEGWIKLLLSQHHDCWIVPYNNLQGGRTWADHVTEWTGVTHQNSQKVIDRSLNALNGKSGQSAVKLFNTLAVDRNEIARVKVPSNWVRSSWEVIDQQGKAYPTQLINEDGSTWMLFQASVPSFGYSTYTIRRRKATTRHAVSYRKEKGKYVLESDLYRLVINPEKGGVLESLIAKKMNNKEYVDSASSWHFNELRGYFGEQERFISSADQTARIRVVAQGPLLLQLAIDGFIGEHPFTQTIRLQQNEEKIDMGVFIDWQRNDAIGEVGIPFSAENPRKAFYDDRYKLLVCFPAAINDQQIYKNAPFDVCKSQLENTYFNRWDEIKHAIVLNWVDLESNSKDNSLALFTDHTTSYVHGSDHPLALTLQYSGKGLWGRDYTITGPTDISYSLMPHAGKWDSDRIWTKGELANEPLVATLIDAQANDSAQQSYLSIQDNAYELVSMEMKGADLYIRLFNAQSDETDKQITFAGKADKSEWVELSGETSEAAQYTTTDNQKTAIMANIPRFGIRTIKLSNAKIESLP</sequence>
<keyword evidence="4" id="KW-1185">Reference proteome</keyword>
<dbReference type="SUPFAM" id="SSF74650">
    <property type="entry name" value="Galactose mutarotase-like"/>
    <property type="match status" value="1"/>
</dbReference>
<evidence type="ECO:0000259" key="1">
    <source>
        <dbReference type="Pfam" id="PF01074"/>
    </source>
</evidence>
<evidence type="ECO:0000259" key="2">
    <source>
        <dbReference type="Pfam" id="PF07748"/>
    </source>
</evidence>
<dbReference type="GO" id="GO:0016787">
    <property type="term" value="F:hydrolase activity"/>
    <property type="evidence" value="ECO:0007669"/>
    <property type="project" value="UniProtKB-KW"/>
</dbReference>
<reference evidence="4" key="1">
    <citation type="journal article" date="2019" name="Int. J. Syst. Evol. Microbiol.">
        <title>The Global Catalogue of Microorganisms (GCM) 10K type strain sequencing project: providing services to taxonomists for standard genome sequencing and annotation.</title>
        <authorList>
            <consortium name="The Broad Institute Genomics Platform"/>
            <consortium name="The Broad Institute Genome Sequencing Center for Infectious Disease"/>
            <person name="Wu L."/>
            <person name="Ma J."/>
        </authorList>
    </citation>
    <scope>NUCLEOTIDE SEQUENCE [LARGE SCALE GENOMIC DNA]</scope>
    <source>
        <strain evidence="4">KCTC 52416</strain>
    </source>
</reference>
<dbReference type="Pfam" id="PF07748">
    <property type="entry name" value="Glyco_hydro_38C"/>
    <property type="match status" value="1"/>
</dbReference>
<dbReference type="InterPro" id="IPR011682">
    <property type="entry name" value="Glyco_hydro_38_C"/>
</dbReference>
<dbReference type="Gene3D" id="2.60.40.1180">
    <property type="entry name" value="Golgi alpha-mannosidase II"/>
    <property type="match status" value="1"/>
</dbReference>
<dbReference type="Proteomes" id="UP001595526">
    <property type="component" value="Unassembled WGS sequence"/>
</dbReference>
<keyword evidence="3" id="KW-0378">Hydrolase</keyword>
<dbReference type="RefSeq" id="WP_379022425.1">
    <property type="nucleotide sequence ID" value="NZ_JBHRTA010000030.1"/>
</dbReference>
<organism evidence="3 4">
    <name type="scientific">Parapedobacter deserti</name>
    <dbReference type="NCBI Taxonomy" id="1912957"/>
    <lineage>
        <taxon>Bacteria</taxon>
        <taxon>Pseudomonadati</taxon>
        <taxon>Bacteroidota</taxon>
        <taxon>Sphingobacteriia</taxon>
        <taxon>Sphingobacteriales</taxon>
        <taxon>Sphingobacteriaceae</taxon>
        <taxon>Parapedobacter</taxon>
    </lineage>
</organism>